<dbReference type="EMBL" id="JAERRF010000009">
    <property type="protein sequence ID" value="MBL1098453.1"/>
    <property type="molecule type" value="Genomic_DNA"/>
</dbReference>
<name>A0ABS1NEI2_9ACTN</name>
<reference evidence="3 4" key="1">
    <citation type="submission" date="2021-01" db="EMBL/GenBank/DDBJ databases">
        <title>WGS of actinomycetes isolated from Thailand.</title>
        <authorList>
            <person name="Thawai C."/>
        </authorList>
    </citation>
    <scope>NUCLEOTIDE SEQUENCE [LARGE SCALE GENOMIC DNA]</scope>
    <source>
        <strain evidence="3 4">CA1R205</strain>
    </source>
</reference>
<feature type="region of interest" description="Disordered" evidence="1">
    <location>
        <begin position="359"/>
        <end position="379"/>
    </location>
</feature>
<feature type="region of interest" description="Disordered" evidence="1">
    <location>
        <begin position="99"/>
        <end position="122"/>
    </location>
</feature>
<evidence type="ECO:0000313" key="4">
    <source>
        <dbReference type="Proteomes" id="UP000634229"/>
    </source>
</evidence>
<evidence type="ECO:0000313" key="3">
    <source>
        <dbReference type="EMBL" id="MBL1098453.1"/>
    </source>
</evidence>
<keyword evidence="4" id="KW-1185">Reference proteome</keyword>
<accession>A0ABS1NEI2</accession>
<keyword evidence="2" id="KW-0732">Signal</keyword>
<sequence>MLSTRGVRGAMVPWAALTLAASTMPAMAAASATESTPSVGSPHASGWSESRVTPGNAPLFASTRPDAQTTWVAGTRFVPKEDNNFQMVPTLWERDERKGSGWKRVKTPPVPGSDDIRYNDVDTSSPRNGLVVGDYAEQLGGVVTQRWNGKAWKSAVAPVPRGTTGAGLTSVDTRAPGDARGAGAAQVPVSGGGSHIVGMLQHWDGTRWKAQKLPDVGAGARDHWQLSSVTALAADDVWAVGGTGFIKPGKPVLLHYDGARWSKVAVPGVGAARAGLNAVVAGPGGQVWAVGQTQAPDGSWQALALRYDGKKWTNVPLPKGTKELASVAISQGAPVVVEWKTEDTSAALRCHAAIQADPLPPDHAVRPAPEAASKRPPLRPCARGKPACLPTTVLALLAVADVRRVQDTQSPCRWSVP</sequence>
<comment type="caution">
    <text evidence="3">The sequence shown here is derived from an EMBL/GenBank/DDBJ whole genome shotgun (WGS) entry which is preliminary data.</text>
</comment>
<evidence type="ECO:0008006" key="5">
    <source>
        <dbReference type="Google" id="ProtNLM"/>
    </source>
</evidence>
<dbReference type="RefSeq" id="WP_201875866.1">
    <property type="nucleotide sequence ID" value="NZ_JAERRF010000009.1"/>
</dbReference>
<proteinExistence type="predicted"/>
<evidence type="ECO:0000256" key="2">
    <source>
        <dbReference type="SAM" id="SignalP"/>
    </source>
</evidence>
<feature type="region of interest" description="Disordered" evidence="1">
    <location>
        <begin position="32"/>
        <end position="65"/>
    </location>
</feature>
<feature type="chain" id="PRO_5046975269" description="Secreted protein" evidence="2">
    <location>
        <begin position="29"/>
        <end position="417"/>
    </location>
</feature>
<feature type="signal peptide" evidence="2">
    <location>
        <begin position="1"/>
        <end position="28"/>
    </location>
</feature>
<protein>
    <recommendedName>
        <fullName evidence="5">Secreted protein</fullName>
    </recommendedName>
</protein>
<gene>
    <name evidence="3" type="ORF">JK363_17640</name>
</gene>
<dbReference type="Proteomes" id="UP000634229">
    <property type="component" value="Unassembled WGS sequence"/>
</dbReference>
<evidence type="ECO:0000256" key="1">
    <source>
        <dbReference type="SAM" id="MobiDB-lite"/>
    </source>
</evidence>
<organism evidence="3 4">
    <name type="scientific">Streptomyces coffeae</name>
    <dbReference type="NCBI Taxonomy" id="621382"/>
    <lineage>
        <taxon>Bacteria</taxon>
        <taxon>Bacillati</taxon>
        <taxon>Actinomycetota</taxon>
        <taxon>Actinomycetes</taxon>
        <taxon>Kitasatosporales</taxon>
        <taxon>Streptomycetaceae</taxon>
        <taxon>Streptomyces</taxon>
    </lineage>
</organism>